<dbReference type="VEuPathDB" id="VectorBase:HLOH_061228"/>
<dbReference type="Proteomes" id="UP000821853">
    <property type="component" value="Unassembled WGS sequence"/>
</dbReference>
<evidence type="ECO:0000313" key="2">
    <source>
        <dbReference type="EMBL" id="KAH9376401.1"/>
    </source>
</evidence>
<evidence type="ECO:0000256" key="1">
    <source>
        <dbReference type="SAM" id="SignalP"/>
    </source>
</evidence>
<dbReference type="AlphaFoldDB" id="A0A9J6GNH1"/>
<feature type="signal peptide" evidence="1">
    <location>
        <begin position="1"/>
        <end position="19"/>
    </location>
</feature>
<dbReference type="EMBL" id="JABSTR010000008">
    <property type="protein sequence ID" value="KAH9376401.1"/>
    <property type="molecule type" value="Genomic_DNA"/>
</dbReference>
<keyword evidence="1" id="KW-0732">Signal</keyword>
<dbReference type="OMA" id="IFIAMAW"/>
<accession>A0A9J6GNH1</accession>
<sequence>MNLLDALIFIAMAWLHVSPTTIGNCFSKCSTIKSCVVTSSQEPDSVQIDIWDQLGVECTADKLVTANDDLATRGQQSVADIVNDVGTSQVEVASSADEDNCNSCNDQPPIAAETTYALDILQHVVASETAPKNTSAQFFSSQNSLLAELVEMKMQLDIQHLFA</sequence>
<keyword evidence="3" id="KW-1185">Reference proteome</keyword>
<proteinExistence type="predicted"/>
<evidence type="ECO:0000313" key="3">
    <source>
        <dbReference type="Proteomes" id="UP000821853"/>
    </source>
</evidence>
<reference evidence="2 3" key="1">
    <citation type="journal article" date="2020" name="Cell">
        <title>Large-Scale Comparative Analyses of Tick Genomes Elucidate Their Genetic Diversity and Vector Capacities.</title>
        <authorList>
            <consortium name="Tick Genome and Microbiome Consortium (TIGMIC)"/>
            <person name="Jia N."/>
            <person name="Wang J."/>
            <person name="Shi W."/>
            <person name="Du L."/>
            <person name="Sun Y."/>
            <person name="Zhan W."/>
            <person name="Jiang J.F."/>
            <person name="Wang Q."/>
            <person name="Zhang B."/>
            <person name="Ji P."/>
            <person name="Bell-Sakyi L."/>
            <person name="Cui X.M."/>
            <person name="Yuan T.T."/>
            <person name="Jiang B.G."/>
            <person name="Yang W.F."/>
            <person name="Lam T.T."/>
            <person name="Chang Q.C."/>
            <person name="Ding S.J."/>
            <person name="Wang X.J."/>
            <person name="Zhu J.G."/>
            <person name="Ruan X.D."/>
            <person name="Zhao L."/>
            <person name="Wei J.T."/>
            <person name="Ye R.Z."/>
            <person name="Que T.C."/>
            <person name="Du C.H."/>
            <person name="Zhou Y.H."/>
            <person name="Cheng J.X."/>
            <person name="Dai P.F."/>
            <person name="Guo W.B."/>
            <person name="Han X.H."/>
            <person name="Huang E.J."/>
            <person name="Li L.F."/>
            <person name="Wei W."/>
            <person name="Gao Y.C."/>
            <person name="Liu J.Z."/>
            <person name="Shao H.Z."/>
            <person name="Wang X."/>
            <person name="Wang C.C."/>
            <person name="Yang T.C."/>
            <person name="Huo Q.B."/>
            <person name="Li W."/>
            <person name="Chen H.Y."/>
            <person name="Chen S.E."/>
            <person name="Zhou L.G."/>
            <person name="Ni X.B."/>
            <person name="Tian J.H."/>
            <person name="Sheng Y."/>
            <person name="Liu T."/>
            <person name="Pan Y.S."/>
            <person name="Xia L.Y."/>
            <person name="Li J."/>
            <person name="Zhao F."/>
            <person name="Cao W.C."/>
        </authorList>
    </citation>
    <scope>NUCLEOTIDE SEQUENCE [LARGE SCALE GENOMIC DNA]</scope>
    <source>
        <strain evidence="2">HaeL-2018</strain>
    </source>
</reference>
<dbReference type="OrthoDB" id="6434885at2759"/>
<gene>
    <name evidence="2" type="ORF">HPB48_010375</name>
</gene>
<protein>
    <submittedName>
        <fullName evidence="2">Uncharacterized protein</fullName>
    </submittedName>
</protein>
<name>A0A9J6GNH1_HAELO</name>
<comment type="caution">
    <text evidence="2">The sequence shown here is derived from an EMBL/GenBank/DDBJ whole genome shotgun (WGS) entry which is preliminary data.</text>
</comment>
<organism evidence="2 3">
    <name type="scientific">Haemaphysalis longicornis</name>
    <name type="common">Bush tick</name>
    <dbReference type="NCBI Taxonomy" id="44386"/>
    <lineage>
        <taxon>Eukaryota</taxon>
        <taxon>Metazoa</taxon>
        <taxon>Ecdysozoa</taxon>
        <taxon>Arthropoda</taxon>
        <taxon>Chelicerata</taxon>
        <taxon>Arachnida</taxon>
        <taxon>Acari</taxon>
        <taxon>Parasitiformes</taxon>
        <taxon>Ixodida</taxon>
        <taxon>Ixodoidea</taxon>
        <taxon>Ixodidae</taxon>
        <taxon>Haemaphysalinae</taxon>
        <taxon>Haemaphysalis</taxon>
    </lineage>
</organism>
<feature type="chain" id="PRO_5039939858" evidence="1">
    <location>
        <begin position="20"/>
        <end position="163"/>
    </location>
</feature>